<dbReference type="EMBL" id="RDOM01000009">
    <property type="protein sequence ID" value="MBF4271027.1"/>
    <property type="molecule type" value="Genomic_DNA"/>
</dbReference>
<dbReference type="AlphaFoldDB" id="A0AAW4ALI3"/>
<name>A0AAW4ALI3_VIBAN</name>
<dbReference type="KEGG" id="vau:VANGNB10_cI1652"/>
<accession>A0AAW4ALI3</accession>
<evidence type="ECO:0000313" key="1">
    <source>
        <dbReference type="EMBL" id="MBF4271027.1"/>
    </source>
</evidence>
<dbReference type="RefSeq" id="WP_041947022.1">
    <property type="nucleotide sequence ID" value="NZ_CP020534.1"/>
</dbReference>
<reference evidence="1 2" key="1">
    <citation type="journal article" date="2021" name="PeerJ">
        <title>Analysis of 44 Vibrio anguillarum genomes reveals high genetic diversity.</title>
        <authorList>
            <person name="Hansen M.J."/>
            <person name="Dalsgaard I."/>
        </authorList>
    </citation>
    <scope>NUCLEOTIDE SEQUENCE [LARGE SCALE GENOMIC DNA]</scope>
    <source>
        <strain evidence="1 2">17-16730-2A</strain>
    </source>
</reference>
<sequence length="141" mass="16458">MATYNEEQAKEMESFGFNMINVSAFADDKPTFAIGFFDDEIKPEKIKSMSEKHKELMERYRNQRSENSINHTFDMEKGLSSVEMVTEDDIIGIVKSGVLGIDDVRELRKETLSDHCDKCKEKTKKWPEWKRKMAGTFFKVE</sequence>
<organism evidence="1 2">
    <name type="scientific">Vibrio anguillarum</name>
    <name type="common">Listonella anguillarum</name>
    <dbReference type="NCBI Taxonomy" id="55601"/>
    <lineage>
        <taxon>Bacteria</taxon>
        <taxon>Pseudomonadati</taxon>
        <taxon>Pseudomonadota</taxon>
        <taxon>Gammaproteobacteria</taxon>
        <taxon>Vibrionales</taxon>
        <taxon>Vibrionaceae</taxon>
        <taxon>Vibrio</taxon>
    </lineage>
</organism>
<comment type="caution">
    <text evidence="1">The sequence shown here is derived from an EMBL/GenBank/DDBJ whole genome shotgun (WGS) entry which is preliminary data.</text>
</comment>
<evidence type="ECO:0000313" key="2">
    <source>
        <dbReference type="Proteomes" id="UP000722957"/>
    </source>
</evidence>
<gene>
    <name evidence="1" type="ORF">EAY07_03015</name>
</gene>
<proteinExistence type="predicted"/>
<dbReference type="Proteomes" id="UP000722957">
    <property type="component" value="Unassembled WGS sequence"/>
</dbReference>
<protein>
    <submittedName>
        <fullName evidence="1">Uncharacterized protein</fullName>
    </submittedName>
</protein>